<name>A0AAW1RTK7_9CHLO</name>
<sequence length="167" mass="16803">MTSTRSDLERAAEQKVMQGSGAAPGATGTSGLAGSGMAGAPVSASTTTTTAGSALPTAAPAAGATATCGRQYFTTTEDRPVVREEVQIIREHHPVQKEFIVEAKPTGREREVAGGVASEVVGTTVREIPAQTVTTQAVQPTVVAQPVATTTQTTTSATGTAGAPRLP</sequence>
<feature type="region of interest" description="Disordered" evidence="1">
    <location>
        <begin position="148"/>
        <end position="167"/>
    </location>
</feature>
<feature type="compositionally biased region" description="Low complexity" evidence="1">
    <location>
        <begin position="38"/>
        <end position="67"/>
    </location>
</feature>
<gene>
    <name evidence="2" type="ORF">WJX74_007534</name>
</gene>
<feature type="compositionally biased region" description="Basic and acidic residues" evidence="1">
    <location>
        <begin position="1"/>
        <end position="13"/>
    </location>
</feature>
<reference evidence="2 3" key="1">
    <citation type="journal article" date="2024" name="Nat. Commun.">
        <title>Phylogenomics reveals the evolutionary origins of lichenization in chlorophyte algae.</title>
        <authorList>
            <person name="Puginier C."/>
            <person name="Libourel C."/>
            <person name="Otte J."/>
            <person name="Skaloud P."/>
            <person name="Haon M."/>
            <person name="Grisel S."/>
            <person name="Petersen M."/>
            <person name="Berrin J.G."/>
            <person name="Delaux P.M."/>
            <person name="Dal Grande F."/>
            <person name="Keller J."/>
        </authorList>
    </citation>
    <scope>NUCLEOTIDE SEQUENCE [LARGE SCALE GENOMIC DNA]</scope>
    <source>
        <strain evidence="2 3">SAG 2145</strain>
    </source>
</reference>
<dbReference type="EMBL" id="JALJOS010000007">
    <property type="protein sequence ID" value="KAK9836758.1"/>
    <property type="molecule type" value="Genomic_DNA"/>
</dbReference>
<feature type="compositionally biased region" description="Low complexity" evidence="1">
    <location>
        <begin position="19"/>
        <end position="30"/>
    </location>
</feature>
<dbReference type="AlphaFoldDB" id="A0AAW1RTK7"/>
<proteinExistence type="predicted"/>
<evidence type="ECO:0000313" key="3">
    <source>
        <dbReference type="Proteomes" id="UP001438707"/>
    </source>
</evidence>
<evidence type="ECO:0000256" key="1">
    <source>
        <dbReference type="SAM" id="MobiDB-lite"/>
    </source>
</evidence>
<dbReference type="Proteomes" id="UP001438707">
    <property type="component" value="Unassembled WGS sequence"/>
</dbReference>
<protein>
    <submittedName>
        <fullName evidence="2">Uncharacterized protein</fullName>
    </submittedName>
</protein>
<feature type="region of interest" description="Disordered" evidence="1">
    <location>
        <begin position="1"/>
        <end position="67"/>
    </location>
</feature>
<organism evidence="2 3">
    <name type="scientific">Apatococcus lobatus</name>
    <dbReference type="NCBI Taxonomy" id="904363"/>
    <lineage>
        <taxon>Eukaryota</taxon>
        <taxon>Viridiplantae</taxon>
        <taxon>Chlorophyta</taxon>
        <taxon>core chlorophytes</taxon>
        <taxon>Trebouxiophyceae</taxon>
        <taxon>Chlorellales</taxon>
        <taxon>Chlorellaceae</taxon>
        <taxon>Apatococcus</taxon>
    </lineage>
</organism>
<evidence type="ECO:0000313" key="2">
    <source>
        <dbReference type="EMBL" id="KAK9836758.1"/>
    </source>
</evidence>
<keyword evidence="3" id="KW-1185">Reference proteome</keyword>
<comment type="caution">
    <text evidence="2">The sequence shown here is derived from an EMBL/GenBank/DDBJ whole genome shotgun (WGS) entry which is preliminary data.</text>
</comment>
<accession>A0AAW1RTK7</accession>